<dbReference type="CDD" id="cd08369">
    <property type="entry name" value="FMT_core"/>
    <property type="match status" value="1"/>
</dbReference>
<sequence>MLTIGILCSGGLGLDTLSKVAKNHAVQFILTDKNSTGIIDFAIQNNIPFYAGNPRKGKGFSFIKNFKTDVIASINYLFLIEEDIINHSNLLTFNIHGSLLPKYRGRTPHVWAIINGETKAGVTGHIIDVGCDTGKIIHQIEIPININDTGAIMLEKYAQEYYPLVNKVLNDAATNRLNLIEQNELEATYFGKRTPEDGEIDWNWNKEYIRNWVRAQANPYPGAFTFYKNQKVIIDKISISESIITEKQANGEIIQIEPHVIIKTKNGAVQLDTIRTESCTFTLGKTLGNENRK</sequence>
<evidence type="ECO:0000313" key="3">
    <source>
        <dbReference type="EMBL" id="GGG36580.1"/>
    </source>
</evidence>
<dbReference type="PANTHER" id="PTHR11138">
    <property type="entry name" value="METHIONYL-TRNA FORMYLTRANSFERASE"/>
    <property type="match status" value="1"/>
</dbReference>
<reference evidence="3" key="1">
    <citation type="journal article" date="2014" name="Int. J. Syst. Evol. Microbiol.">
        <title>Complete genome sequence of Corynebacterium casei LMG S-19264T (=DSM 44701T), isolated from a smear-ripened cheese.</title>
        <authorList>
            <consortium name="US DOE Joint Genome Institute (JGI-PGF)"/>
            <person name="Walter F."/>
            <person name="Albersmeier A."/>
            <person name="Kalinowski J."/>
            <person name="Ruckert C."/>
        </authorList>
    </citation>
    <scope>NUCLEOTIDE SEQUENCE</scope>
    <source>
        <strain evidence="3">CGMCC 1.12751</strain>
    </source>
</reference>
<feature type="domain" description="Formyl transferase C-terminal" evidence="2">
    <location>
        <begin position="194"/>
        <end position="279"/>
    </location>
</feature>
<dbReference type="Pfam" id="PF00551">
    <property type="entry name" value="Formyl_trans_N"/>
    <property type="match status" value="1"/>
</dbReference>
<dbReference type="InterPro" id="IPR011034">
    <property type="entry name" value="Formyl_transferase-like_C_sf"/>
</dbReference>
<dbReference type="Gene3D" id="3.40.50.12230">
    <property type="match status" value="1"/>
</dbReference>
<dbReference type="GO" id="GO:0005829">
    <property type="term" value="C:cytosol"/>
    <property type="evidence" value="ECO:0007669"/>
    <property type="project" value="TreeGrafter"/>
</dbReference>
<evidence type="ECO:0000313" key="4">
    <source>
        <dbReference type="Proteomes" id="UP000625976"/>
    </source>
</evidence>
<comment type="caution">
    <text evidence="3">The sequence shown here is derived from an EMBL/GenBank/DDBJ whole genome shotgun (WGS) entry which is preliminary data.</text>
</comment>
<feature type="domain" description="Formyl transferase N-terminal" evidence="1">
    <location>
        <begin position="58"/>
        <end position="159"/>
    </location>
</feature>
<dbReference type="InterPro" id="IPR005793">
    <property type="entry name" value="Formyl_trans_C"/>
</dbReference>
<evidence type="ECO:0008006" key="5">
    <source>
        <dbReference type="Google" id="ProtNLM"/>
    </source>
</evidence>
<dbReference type="SUPFAM" id="SSF50486">
    <property type="entry name" value="FMT C-terminal domain-like"/>
    <property type="match status" value="1"/>
</dbReference>
<dbReference type="AlphaFoldDB" id="A0A917LKM9"/>
<organism evidence="3 4">
    <name type="scientific">Bizionia arctica</name>
    <dbReference type="NCBI Taxonomy" id="1495645"/>
    <lineage>
        <taxon>Bacteria</taxon>
        <taxon>Pseudomonadati</taxon>
        <taxon>Bacteroidota</taxon>
        <taxon>Flavobacteriia</taxon>
        <taxon>Flavobacteriales</taxon>
        <taxon>Flavobacteriaceae</taxon>
        <taxon>Bizionia</taxon>
    </lineage>
</organism>
<evidence type="ECO:0000259" key="1">
    <source>
        <dbReference type="Pfam" id="PF00551"/>
    </source>
</evidence>
<dbReference type="PANTHER" id="PTHR11138:SF5">
    <property type="entry name" value="METHIONYL-TRNA FORMYLTRANSFERASE, MITOCHONDRIAL"/>
    <property type="match status" value="1"/>
</dbReference>
<reference evidence="3" key="2">
    <citation type="submission" date="2020-09" db="EMBL/GenBank/DDBJ databases">
        <authorList>
            <person name="Sun Q."/>
            <person name="Zhou Y."/>
        </authorList>
    </citation>
    <scope>NUCLEOTIDE SEQUENCE</scope>
    <source>
        <strain evidence="3">CGMCC 1.12751</strain>
    </source>
</reference>
<gene>
    <name evidence="3" type="ORF">GCM10010976_05320</name>
</gene>
<dbReference type="InterPro" id="IPR036477">
    <property type="entry name" value="Formyl_transf_N_sf"/>
</dbReference>
<dbReference type="Pfam" id="PF02911">
    <property type="entry name" value="Formyl_trans_C"/>
    <property type="match status" value="1"/>
</dbReference>
<keyword evidence="4" id="KW-1185">Reference proteome</keyword>
<name>A0A917LKM9_9FLAO</name>
<dbReference type="InterPro" id="IPR002376">
    <property type="entry name" value="Formyl_transf_N"/>
</dbReference>
<dbReference type="GO" id="GO:0004479">
    <property type="term" value="F:methionyl-tRNA formyltransferase activity"/>
    <property type="evidence" value="ECO:0007669"/>
    <property type="project" value="TreeGrafter"/>
</dbReference>
<protein>
    <recommendedName>
        <fullName evidence="5">Methionyl-tRNA formyltransferase</fullName>
    </recommendedName>
</protein>
<dbReference type="RefSeq" id="WP_188461594.1">
    <property type="nucleotide sequence ID" value="NZ_BMFQ01000001.1"/>
</dbReference>
<proteinExistence type="predicted"/>
<dbReference type="EMBL" id="BMFQ01000001">
    <property type="protein sequence ID" value="GGG36580.1"/>
    <property type="molecule type" value="Genomic_DNA"/>
</dbReference>
<dbReference type="SUPFAM" id="SSF53328">
    <property type="entry name" value="Formyltransferase"/>
    <property type="match status" value="1"/>
</dbReference>
<evidence type="ECO:0000259" key="2">
    <source>
        <dbReference type="Pfam" id="PF02911"/>
    </source>
</evidence>
<accession>A0A917LKM9</accession>
<dbReference type="Proteomes" id="UP000625976">
    <property type="component" value="Unassembled WGS sequence"/>
</dbReference>